<dbReference type="Proteomes" id="UP000002357">
    <property type="component" value="Chromosome"/>
</dbReference>
<feature type="domain" description="Ferric siderophore reductase C-terminal" evidence="1">
    <location>
        <begin position="251"/>
        <end position="271"/>
    </location>
</feature>
<dbReference type="AlphaFoldDB" id="E2Q2Q7"/>
<dbReference type="KEGG" id="sclf:BB341_00085"/>
<gene>
    <name evidence="2" type="ORF">SCLAV_5701</name>
</gene>
<dbReference type="STRING" id="1901.BB341_00085"/>
<evidence type="ECO:0000313" key="2">
    <source>
        <dbReference type="EMBL" id="EFG10768.1"/>
    </source>
</evidence>
<accession>E2Q2Q7</accession>
<dbReference type="OrthoDB" id="5181364at2"/>
<reference evidence="2 3" key="1">
    <citation type="journal article" date="2010" name="Genome Biol. Evol.">
        <title>The sequence of a 1.8-mb bacterial linear plasmid reveals a rich evolutionary reservoir of secondary metabolic pathways.</title>
        <authorList>
            <person name="Medema M.H."/>
            <person name="Trefzer A."/>
            <person name="Kovalchuk A."/>
            <person name="van den Berg M."/>
            <person name="Mueller U."/>
            <person name="Heijne W."/>
            <person name="Wu L."/>
            <person name="Alam M.T."/>
            <person name="Ronning C.M."/>
            <person name="Nierman W.C."/>
            <person name="Bovenberg R.A.L."/>
            <person name="Breitling R."/>
            <person name="Takano E."/>
        </authorList>
    </citation>
    <scope>NUCLEOTIDE SEQUENCE [LARGE SCALE GENOMIC DNA]</scope>
    <source>
        <strain evidence="3">ATCC 27064 / DSM 738 / JCM 4710 / NBRC 13307 / NCIMB 12785 / NRRL 3585 / VKM Ac-602</strain>
    </source>
</reference>
<dbReference type="Pfam" id="PF11575">
    <property type="entry name" value="FhuF_C"/>
    <property type="match status" value="1"/>
</dbReference>
<dbReference type="eggNOG" id="COG4114">
    <property type="taxonomic scope" value="Bacteria"/>
</dbReference>
<dbReference type="GeneID" id="93727919"/>
<proteinExistence type="predicted"/>
<dbReference type="InterPro" id="IPR024726">
    <property type="entry name" value="FhuF_C"/>
</dbReference>
<dbReference type="EMBL" id="CM000913">
    <property type="protein sequence ID" value="EFG10768.1"/>
    <property type="molecule type" value="Genomic_DNA"/>
</dbReference>
<organism evidence="2 3">
    <name type="scientific">Streptomyces clavuligerus</name>
    <dbReference type="NCBI Taxonomy" id="1901"/>
    <lineage>
        <taxon>Bacteria</taxon>
        <taxon>Bacillati</taxon>
        <taxon>Actinomycetota</taxon>
        <taxon>Actinomycetes</taxon>
        <taxon>Kitasatosporales</taxon>
        <taxon>Streptomycetaceae</taxon>
        <taxon>Streptomyces</taxon>
    </lineage>
</organism>
<evidence type="ECO:0000259" key="1">
    <source>
        <dbReference type="Pfam" id="PF11575"/>
    </source>
</evidence>
<evidence type="ECO:0000313" key="3">
    <source>
        <dbReference type="Proteomes" id="UP000002357"/>
    </source>
</evidence>
<protein>
    <submittedName>
        <fullName evidence="2">Putative ferric iron reductase</fullName>
    </submittedName>
</protein>
<keyword evidence="3" id="KW-1185">Reference proteome</keyword>
<dbReference type="RefSeq" id="WP_003962848.1">
    <property type="nucleotide sequence ID" value="NZ_CM000913.1"/>
</dbReference>
<sequence>MTLAPALAPAGAAPSCSTLLASAYRRLSALCDALCLELAEPRAPAGQGWIDGAELASRPELLDAFLDEEDRRIRERYAVTARPDVVASRALHGLLWSAALLMSGPWYLERRVPRLRPAQFLLRRTGNGCAVVPGGFSCLPDDPAAGLPGVRVVPGPESLRAELRAAVADHVRPVLAAIGPRARRGPRALWGMVTDDLVSGIWYLGRMLGEEERAVREAGDLLPGAVGPYPGGAAFRRLTGRTGDAYPTRTRTGCCLFYAIRPAEPCVTCPRTDEAERLRRLEGTPF</sequence>
<name>E2Q2Q7_STRCL</name>